<evidence type="ECO:0000256" key="3">
    <source>
        <dbReference type="ARBA" id="ARBA00022729"/>
    </source>
</evidence>
<keyword evidence="4" id="KW-0472">Membrane</keyword>
<evidence type="ECO:0000313" key="9">
    <source>
        <dbReference type="Proteomes" id="UP000197596"/>
    </source>
</evidence>
<proteinExistence type="inferred from homology"/>
<name>A0A246WW36_9BURK</name>
<keyword evidence="3 6" id="KW-0732">Signal</keyword>
<dbReference type="PANTHER" id="PTHR38776:SF1">
    <property type="entry name" value="MLTA-INTERACTING PROTEIN-RELATED"/>
    <property type="match status" value="1"/>
</dbReference>
<keyword evidence="10" id="KW-1185">Reference proteome</keyword>
<dbReference type="OrthoDB" id="8562138at2"/>
<dbReference type="Proteomes" id="UP000197596">
    <property type="component" value="Unassembled WGS sequence"/>
</dbReference>
<evidence type="ECO:0000256" key="5">
    <source>
        <dbReference type="ARBA" id="ARBA00023237"/>
    </source>
</evidence>
<protein>
    <submittedName>
        <fullName evidence="7">MipA/OmpV family protein</fullName>
    </submittedName>
</protein>
<feature type="signal peptide" evidence="6">
    <location>
        <begin position="1"/>
        <end position="19"/>
    </location>
</feature>
<sequence>MKTTIAIFAALLCAAPAMAQQASPDAAGSELPDRIVGDLGAGVFHLERNGLSKHSHNTVLPYAYFDYGRFFARLDTFGVKTAKLGYGYLELAGRINFEGFDADRGLHRRSDPIPLGIGTYQETPYGAFFLNAFYDFNKSHGTLAEAIYAAQVDVSRVSIYPQIGVEYRSGNYNNYFFGVDSTESAASGLRQYSAGSSTSPLLGLSADMPVFGDWRLNLTWRRKWLGNSVADSPLVHRKVEDMGLVALSYHFK</sequence>
<dbReference type="Proteomes" id="UP000536746">
    <property type="component" value="Unassembled WGS sequence"/>
</dbReference>
<reference evidence="8 9" key="1">
    <citation type="submission" date="2017-06" db="EMBL/GenBank/DDBJ databases">
        <title>Herbaspirillum phytohormonus sp. nov., isolated from the root nodule of Robinia pseudoacacia in lead-zinc mine.</title>
        <authorList>
            <person name="Fan M."/>
            <person name="Lin Y."/>
        </authorList>
    </citation>
    <scope>NUCLEOTIDE SEQUENCE [LARGE SCALE GENOMIC DNA]</scope>
    <source>
        <strain evidence="8 9">HZ10</strain>
    </source>
</reference>
<feature type="chain" id="PRO_5013032526" evidence="6">
    <location>
        <begin position="20"/>
        <end position="252"/>
    </location>
</feature>
<evidence type="ECO:0000313" key="10">
    <source>
        <dbReference type="Proteomes" id="UP000536746"/>
    </source>
</evidence>
<accession>A0A246WW36</accession>
<evidence type="ECO:0000256" key="1">
    <source>
        <dbReference type="ARBA" id="ARBA00004442"/>
    </source>
</evidence>
<dbReference type="EMBL" id="NJGU01000001">
    <property type="protein sequence ID" value="OWY31253.1"/>
    <property type="molecule type" value="Genomic_DNA"/>
</dbReference>
<keyword evidence="5" id="KW-0998">Cell outer membrane</keyword>
<dbReference type="GO" id="GO:0009279">
    <property type="term" value="C:cell outer membrane"/>
    <property type="evidence" value="ECO:0007669"/>
    <property type="project" value="UniProtKB-SubCell"/>
</dbReference>
<evidence type="ECO:0000256" key="4">
    <source>
        <dbReference type="ARBA" id="ARBA00023136"/>
    </source>
</evidence>
<evidence type="ECO:0000256" key="6">
    <source>
        <dbReference type="SAM" id="SignalP"/>
    </source>
</evidence>
<dbReference type="RefSeq" id="WP_079215573.1">
    <property type="nucleotide sequence ID" value="NZ_CP018845.1"/>
</dbReference>
<dbReference type="GO" id="GO:0009252">
    <property type="term" value="P:peptidoglycan biosynthetic process"/>
    <property type="evidence" value="ECO:0007669"/>
    <property type="project" value="TreeGrafter"/>
</dbReference>
<dbReference type="Pfam" id="PF06629">
    <property type="entry name" value="MipA"/>
    <property type="match status" value="1"/>
</dbReference>
<evidence type="ECO:0000313" key="7">
    <source>
        <dbReference type="EMBL" id="NUU00886.1"/>
    </source>
</evidence>
<dbReference type="EMBL" id="JABFMT010000003">
    <property type="protein sequence ID" value="NUU00886.1"/>
    <property type="molecule type" value="Genomic_DNA"/>
</dbReference>
<dbReference type="AlphaFoldDB" id="A0A246WW36"/>
<comment type="caution">
    <text evidence="8">The sequence shown here is derived from an EMBL/GenBank/DDBJ whole genome shotgun (WGS) entry which is preliminary data.</text>
</comment>
<comment type="subcellular location">
    <subcellularLocation>
        <location evidence="1">Cell outer membrane</location>
    </subcellularLocation>
</comment>
<reference evidence="7 10" key="2">
    <citation type="journal article" date="2020" name="Front. Plant Sci.">
        <title>Isolation of Rhizosphere Bacteria That Improve Quality and Water Stress Tolerance in Greenhouse Ornamentals.</title>
        <authorList>
            <person name="Nordstedt N.P."/>
            <person name="Jones M.L."/>
        </authorList>
    </citation>
    <scope>NUCLEOTIDE SEQUENCE [LARGE SCALE GENOMIC DNA]</scope>
    <source>
        <strain evidence="7 10">C6C2</strain>
    </source>
</reference>
<organism evidence="8 9">
    <name type="scientific">Herbaspirillum robiniae</name>
    <dbReference type="NCBI Taxonomy" id="2014887"/>
    <lineage>
        <taxon>Bacteria</taxon>
        <taxon>Pseudomonadati</taxon>
        <taxon>Pseudomonadota</taxon>
        <taxon>Betaproteobacteria</taxon>
        <taxon>Burkholderiales</taxon>
        <taxon>Oxalobacteraceae</taxon>
        <taxon>Herbaspirillum</taxon>
    </lineage>
</organism>
<gene>
    <name evidence="8" type="ORF">CEJ42_04190</name>
    <name evidence="7" type="ORF">HNO84_04700</name>
</gene>
<evidence type="ECO:0000313" key="8">
    <source>
        <dbReference type="EMBL" id="OWY31253.1"/>
    </source>
</evidence>
<comment type="similarity">
    <text evidence="2">Belongs to the MipA/OmpV family.</text>
</comment>
<dbReference type="InterPro" id="IPR010583">
    <property type="entry name" value="MipA"/>
</dbReference>
<dbReference type="PANTHER" id="PTHR38776">
    <property type="entry name" value="MLTA-INTERACTING PROTEIN-RELATED"/>
    <property type="match status" value="1"/>
</dbReference>
<evidence type="ECO:0000256" key="2">
    <source>
        <dbReference type="ARBA" id="ARBA00005722"/>
    </source>
</evidence>